<evidence type="ECO:0000313" key="2">
    <source>
        <dbReference type="Proteomes" id="UP000261846"/>
    </source>
</evidence>
<reference evidence="1 2" key="1">
    <citation type="submission" date="2018-07" db="EMBL/GenBank/DDBJ databases">
        <authorList>
            <person name="Bray K.S."/>
            <person name="Carr Z.A."/>
            <person name="Cox A."/>
            <person name="Croney S.M."/>
            <person name="Francisco T.J."/>
            <person name="Gragg K.N."/>
            <person name="Gress-Byrd C.M."/>
            <person name="Holcomb E.R."/>
            <person name="Justice T.A."/>
            <person name="Latham E.D."/>
            <person name="Lovell F.C."/>
            <person name="Miller H.N."/>
            <person name="Quesada C."/>
            <person name="Radey J."/>
            <person name="Robinson P.M."/>
            <person name="Scott K.N."/>
            <person name="Smith C.E."/>
            <person name="Stamey B.D."/>
            <person name="Stanley G.P."/>
            <person name="Suchonic E.A."/>
            <person name="Taylor K.N."/>
            <person name="Weindel N.A."/>
            <person name="Wiseman B.T."/>
            <person name="Eckardt M.A."/>
            <person name="Gainey M.D."/>
            <person name="Wallen J.R."/>
            <person name="Garlena R.A."/>
            <person name="Russell D.A."/>
            <person name="Pope W.H."/>
            <person name="Jacobs-Sera D."/>
            <person name="Hatfull G.F."/>
        </authorList>
    </citation>
    <scope>NUCLEOTIDE SEQUENCE [LARGE SCALE GENOMIC DNA]</scope>
</reference>
<keyword evidence="2" id="KW-1185">Reference proteome</keyword>
<dbReference type="GeneID" id="54999138"/>
<accession>A0A385D3I4</accession>
<protein>
    <submittedName>
        <fullName evidence="1">Uncharacterized protein</fullName>
    </submittedName>
</protein>
<dbReference type="RefSeq" id="YP_009808177.1">
    <property type="nucleotide sequence ID" value="NC_048038.1"/>
</dbReference>
<dbReference type="EMBL" id="MH697589">
    <property type="protein sequence ID" value="AXQ52865.1"/>
    <property type="molecule type" value="Genomic_DNA"/>
</dbReference>
<organism evidence="1 2">
    <name type="scientific">Microbacterium phage Neferthena</name>
    <dbReference type="NCBI Taxonomy" id="2301539"/>
    <lineage>
        <taxon>Viruses</taxon>
        <taxon>Duplodnaviria</taxon>
        <taxon>Heunggongvirae</taxon>
        <taxon>Uroviricota</taxon>
        <taxon>Caudoviricetes</taxon>
        <taxon>Neferthenavirus</taxon>
        <taxon>Neferthenavirus neferthena</taxon>
    </lineage>
</organism>
<gene>
    <name evidence="1" type="primary">1</name>
    <name evidence="1" type="ORF">SEA_NEFERTHENA_1</name>
</gene>
<sequence>MCRMPSQQPSSASPGRRRRCIAMTTGGERCGRSAAPGLKVCTSHGGGTAASVRKSTRAKAADQVHSLWGIDPGTGGISVEEQLTKLARNKLADVNALRIKISADPISLHIGRLTETITEVEYDITGTVQSKEGTQRTVGKRAGVSVWVQELHKSEQELLSILRLLQEVTGDSDPGDERRIRLQSAREAARLAKAFPGLSSDEIAMEVTKRAS</sequence>
<name>A0A385D3I4_9CAUD</name>
<proteinExistence type="predicted"/>
<dbReference type="KEGG" id="vg:54999138"/>
<evidence type="ECO:0000313" key="1">
    <source>
        <dbReference type="EMBL" id="AXQ52865.1"/>
    </source>
</evidence>
<dbReference type="Proteomes" id="UP000261846">
    <property type="component" value="Segment"/>
</dbReference>